<accession>B6BLY0</accession>
<keyword evidence="1" id="KW-0472">Membrane</keyword>
<sequence length="62" mass="7584">MDANLINRERVITLKILIIVILMDLFIFTISLIFVDNERQILEQQNQEYHMDRYGYSWKVHE</sequence>
<evidence type="ECO:0000313" key="2">
    <source>
        <dbReference type="EMBL" id="EHP29446.1"/>
    </source>
</evidence>
<keyword evidence="3" id="KW-1185">Reference proteome</keyword>
<dbReference type="Proteomes" id="UP000006431">
    <property type="component" value="Unassembled WGS sequence"/>
</dbReference>
<evidence type="ECO:0000256" key="1">
    <source>
        <dbReference type="SAM" id="Phobius"/>
    </source>
</evidence>
<accession>H1FXL4</accession>
<organism evidence="2 3">
    <name type="scientific">Sulfurimonas gotlandica (strain DSM 19862 / JCM 16533 / GD1)</name>
    <dbReference type="NCBI Taxonomy" id="929558"/>
    <lineage>
        <taxon>Bacteria</taxon>
        <taxon>Pseudomonadati</taxon>
        <taxon>Campylobacterota</taxon>
        <taxon>Epsilonproteobacteria</taxon>
        <taxon>Campylobacterales</taxon>
        <taxon>Sulfurimonadaceae</taxon>
        <taxon>Sulfurimonas</taxon>
    </lineage>
</organism>
<reference evidence="2 3" key="1">
    <citation type="journal article" date="2012" name="Proc. Natl. Acad. Sci. U.S.A.">
        <title>Genome and physiology of a model Epsilonproteobacterium responsible for sulfide detoxification in marine oxygen depletion zones.</title>
        <authorList>
            <person name="Grote J."/>
            <person name="Schott T."/>
            <person name="Bruckner C.G."/>
            <person name="Glockner F.O."/>
            <person name="Jost G."/>
            <person name="Teeling H."/>
            <person name="Labrenz M."/>
            <person name="Jurgens K."/>
        </authorList>
    </citation>
    <scope>NUCLEOTIDE SEQUENCE [LARGE SCALE GENOMIC DNA]</scope>
    <source>
        <strain evidence="2 3">GD1</strain>
    </source>
</reference>
<evidence type="ECO:0000313" key="3">
    <source>
        <dbReference type="Proteomes" id="UP000006431"/>
    </source>
</evidence>
<keyword evidence="1" id="KW-1133">Transmembrane helix</keyword>
<feature type="transmembrane region" description="Helical" evidence="1">
    <location>
        <begin position="12"/>
        <end position="35"/>
    </location>
</feature>
<name>B6BLY0_SULGG</name>
<dbReference type="RefSeq" id="WP_008339078.1">
    <property type="nucleotide sequence ID" value="NZ_AFRZ01000001.1"/>
</dbReference>
<dbReference type="AlphaFoldDB" id="B6BLY0"/>
<protein>
    <submittedName>
        <fullName evidence="2">Uncharacterized protein</fullName>
    </submittedName>
</protein>
<gene>
    <name evidence="2" type="ORF">SMGD1_0920</name>
</gene>
<proteinExistence type="predicted"/>
<dbReference type="PATRIC" id="fig|929558.5.peg.916"/>
<keyword evidence="1" id="KW-0812">Transmembrane</keyword>
<comment type="caution">
    <text evidence="2">The sequence shown here is derived from an EMBL/GenBank/DDBJ whole genome shotgun (WGS) entry which is preliminary data.</text>
</comment>
<dbReference type="EMBL" id="AFRZ01000001">
    <property type="protein sequence ID" value="EHP29446.1"/>
    <property type="molecule type" value="Genomic_DNA"/>
</dbReference>
<dbReference type="STRING" id="929558.SMGD1_0920"/>
<dbReference type="HOGENOM" id="CLU_2902587_0_0_7"/>